<evidence type="ECO:0000256" key="7">
    <source>
        <dbReference type="RuleBase" id="RU364112"/>
    </source>
</evidence>
<evidence type="ECO:0000313" key="9">
    <source>
        <dbReference type="EMBL" id="NIC06425.1"/>
    </source>
</evidence>
<dbReference type="InterPro" id="IPR051263">
    <property type="entry name" value="C-type_cytochrome_biogenesis"/>
</dbReference>
<keyword evidence="5" id="KW-0201">Cytochrome c-type biogenesis</keyword>
<dbReference type="Proteomes" id="UP001318321">
    <property type="component" value="Unassembled WGS sequence"/>
</dbReference>
<proteinExistence type="inferred from homology"/>
<evidence type="ECO:0000256" key="3">
    <source>
        <dbReference type="ARBA" id="ARBA00022723"/>
    </source>
</evidence>
<evidence type="ECO:0000256" key="1">
    <source>
        <dbReference type="ARBA" id="ARBA00010342"/>
    </source>
</evidence>
<comment type="function">
    <text evidence="7">Possible subunit of a heme lyase.</text>
</comment>
<gene>
    <name evidence="9" type="ORF">HBJ55_13405</name>
</gene>
<accession>A0ABX0PST4</accession>
<dbReference type="RefSeq" id="WP_167115665.1">
    <property type="nucleotide sequence ID" value="NZ_JAAQTO010000035.1"/>
</dbReference>
<dbReference type="Pfam" id="PF03918">
    <property type="entry name" value="CcmH"/>
    <property type="match status" value="1"/>
</dbReference>
<feature type="domain" description="CcmH/CycL/Ccl2/NrfF N-terminal" evidence="8">
    <location>
        <begin position="25"/>
        <end position="156"/>
    </location>
</feature>
<evidence type="ECO:0000256" key="6">
    <source>
        <dbReference type="ARBA" id="ARBA00023004"/>
    </source>
</evidence>
<dbReference type="PANTHER" id="PTHR47870:SF1">
    <property type="entry name" value="CYTOCHROME C-TYPE BIOGENESIS PROTEIN CCMH"/>
    <property type="match status" value="1"/>
</dbReference>
<evidence type="ECO:0000259" key="8">
    <source>
        <dbReference type="Pfam" id="PF03918"/>
    </source>
</evidence>
<dbReference type="EMBL" id="JAAQTO010000035">
    <property type="protein sequence ID" value="NIC06425.1"/>
    <property type="molecule type" value="Genomic_DNA"/>
</dbReference>
<evidence type="ECO:0000256" key="2">
    <source>
        <dbReference type="ARBA" id="ARBA00022617"/>
    </source>
</evidence>
<keyword evidence="10" id="KW-1185">Reference proteome</keyword>
<dbReference type="InterPro" id="IPR038297">
    <property type="entry name" value="CcmH/CycL/NrfF/Ccl2_sf"/>
</dbReference>
<evidence type="ECO:0000256" key="5">
    <source>
        <dbReference type="ARBA" id="ARBA00022748"/>
    </source>
</evidence>
<keyword evidence="7" id="KW-0812">Transmembrane</keyword>
<sequence length="168" mass="19334">MKPCILQVRRILSLWLLVAWLPAGMAMALAIGQPLEFGSTAQQRQYDTLVRELRCTVCQSETIHESNAELAADMRRRVYDMTRAGHDAEAIVEFLVQRYGDYVRYRPPLQANTALLWASPFLLLLGGGLIWWRIVAGRRRMVQCPVFNARERDMLDRFCHGDDTGRPR</sequence>
<keyword evidence="7" id="KW-1133">Transmembrane helix</keyword>
<dbReference type="PANTHER" id="PTHR47870">
    <property type="entry name" value="CYTOCHROME C-TYPE BIOGENESIS PROTEIN CCMH"/>
    <property type="match status" value="1"/>
</dbReference>
<protein>
    <recommendedName>
        <fullName evidence="7">Cytochrome c-type biogenesis protein</fullName>
    </recommendedName>
</protein>
<evidence type="ECO:0000313" key="10">
    <source>
        <dbReference type="Proteomes" id="UP001318321"/>
    </source>
</evidence>
<keyword evidence="7" id="KW-0472">Membrane</keyword>
<dbReference type="Gene3D" id="1.10.8.640">
    <property type="entry name" value="Cytochrome C biogenesis protein"/>
    <property type="match status" value="1"/>
</dbReference>
<dbReference type="CDD" id="cd16378">
    <property type="entry name" value="CcmH_N"/>
    <property type="match status" value="1"/>
</dbReference>
<reference evidence="9 10" key="1">
    <citation type="submission" date="2020-03" db="EMBL/GenBank/DDBJ databases">
        <title>Identification of Halomonas strains.</title>
        <authorList>
            <person name="Xiao Z."/>
            <person name="Dong F."/>
            <person name="Wang Z."/>
            <person name="Zhao J.-Y."/>
        </authorList>
    </citation>
    <scope>NUCLEOTIDE SEQUENCE [LARGE SCALE GENOMIC DNA]</scope>
    <source>
        <strain evidence="9 10">DX6</strain>
    </source>
</reference>
<keyword evidence="4 7" id="KW-0732">Signal</keyword>
<keyword evidence="6 7" id="KW-0408">Iron</keyword>
<evidence type="ECO:0000256" key="4">
    <source>
        <dbReference type="ARBA" id="ARBA00022729"/>
    </source>
</evidence>
<keyword evidence="2 7" id="KW-0349">Heme</keyword>
<feature type="transmembrane region" description="Helical" evidence="7">
    <location>
        <begin position="114"/>
        <end position="132"/>
    </location>
</feature>
<keyword evidence="3 7" id="KW-0479">Metal-binding</keyword>
<comment type="similarity">
    <text evidence="1 7">Belongs to the CcmH/CycL/Ccl2/NrfF family.</text>
</comment>
<name>A0ABX0PST4_9GAMM</name>
<dbReference type="InterPro" id="IPR005616">
    <property type="entry name" value="CcmH/CycL/Ccl2/NrfF_N"/>
</dbReference>
<comment type="caution">
    <text evidence="9">The sequence shown here is derived from an EMBL/GenBank/DDBJ whole genome shotgun (WGS) entry which is preliminary data.</text>
</comment>
<organism evidence="9 10">
    <name type="scientific">Billgrantia bachuensis</name>
    <dbReference type="NCBI Taxonomy" id="2717286"/>
    <lineage>
        <taxon>Bacteria</taxon>
        <taxon>Pseudomonadati</taxon>
        <taxon>Pseudomonadota</taxon>
        <taxon>Gammaproteobacteria</taxon>
        <taxon>Oceanospirillales</taxon>
        <taxon>Halomonadaceae</taxon>
        <taxon>Billgrantia</taxon>
    </lineage>
</organism>